<dbReference type="RefSeq" id="WP_123125656.1">
    <property type="nucleotide sequence ID" value="NZ_RJJD01000002.1"/>
</dbReference>
<keyword evidence="3" id="KW-0407">Ion channel</keyword>
<keyword evidence="3" id="KW-0406">Ion transport</keyword>
<reference evidence="3 4" key="1">
    <citation type="submission" date="2018-11" db="EMBL/GenBank/DDBJ databases">
        <title>Rufibacter latericius sp. nov., isolated from water in Baiyang Lake.</title>
        <authorList>
            <person name="Yang Y."/>
        </authorList>
    </citation>
    <scope>NUCLEOTIDE SEQUENCE [LARGE SCALE GENOMIC DNA]</scope>
    <source>
        <strain evidence="3 4">R-22-1c-1</strain>
    </source>
</reference>
<evidence type="ECO:0000256" key="1">
    <source>
        <dbReference type="SAM" id="Phobius"/>
    </source>
</evidence>
<feature type="transmembrane region" description="Helical" evidence="1">
    <location>
        <begin position="142"/>
        <end position="162"/>
    </location>
</feature>
<protein>
    <submittedName>
        <fullName evidence="3">Two pore domain potassium channel family protein</fullName>
    </submittedName>
</protein>
<proteinExistence type="predicted"/>
<dbReference type="GO" id="GO:0034220">
    <property type="term" value="P:monoatomic ion transmembrane transport"/>
    <property type="evidence" value="ECO:0007669"/>
    <property type="project" value="UniProtKB-KW"/>
</dbReference>
<keyword evidence="1" id="KW-1133">Transmembrane helix</keyword>
<dbReference type="OrthoDB" id="9785126at2"/>
<dbReference type="EMBL" id="RJJD01000002">
    <property type="protein sequence ID" value="RNI30438.1"/>
    <property type="molecule type" value="Genomic_DNA"/>
</dbReference>
<dbReference type="AlphaFoldDB" id="A0A3M9N089"/>
<evidence type="ECO:0000259" key="2">
    <source>
        <dbReference type="Pfam" id="PF07885"/>
    </source>
</evidence>
<dbReference type="Gene3D" id="1.10.287.70">
    <property type="match status" value="1"/>
</dbReference>
<dbReference type="Pfam" id="PF07885">
    <property type="entry name" value="Ion_trans_2"/>
    <property type="match status" value="1"/>
</dbReference>
<sequence length="389" mass="43225">MEGNETLRWLQQGVGAIILMLVLLDVFLTVLYARIGSSVFSNRIAKLVWGVFRLIPKLFGQRGSEGLLTFCGPAILITLLGFWSLSLTLGVALIIHPALGSAINNSNGDTPTDFITALYAAGNSISIVGADDHTPQTNPYRLFYIFTSLVGMSVTSLTLTYLMQVYNALQRRNANGLKSYLLGDETGDAAELICGLGPEGKFDNGLDSLAEISTGLSQTKEAHHFYPVLFFFRFREPYYSVSKSLLTAFDTASLIKSALDDKEYSTVKESAVVAQLWRAAILQVTSLENTFLPGGAPEGKKEPDAQTYDRWRRRYKAALERFKEAGIKTIADEQEGAERYVALRSRWEHHITALAPVMAYRMEDIDPAGFNPESAEDRQEFRKRVYAFD</sequence>
<dbReference type="Proteomes" id="UP000272117">
    <property type="component" value="Unassembled WGS sequence"/>
</dbReference>
<accession>A0A3M9N089</accession>
<evidence type="ECO:0000313" key="4">
    <source>
        <dbReference type="Proteomes" id="UP000272117"/>
    </source>
</evidence>
<organism evidence="3 4">
    <name type="scientific">Rufibacter latericius</name>
    <dbReference type="NCBI Taxonomy" id="2487040"/>
    <lineage>
        <taxon>Bacteria</taxon>
        <taxon>Pseudomonadati</taxon>
        <taxon>Bacteroidota</taxon>
        <taxon>Cytophagia</taxon>
        <taxon>Cytophagales</taxon>
        <taxon>Hymenobacteraceae</taxon>
        <taxon>Rufibacter</taxon>
    </lineage>
</organism>
<keyword evidence="1" id="KW-0812">Transmembrane</keyword>
<name>A0A3M9N089_9BACT</name>
<gene>
    <name evidence="3" type="ORF">EFB08_04000</name>
</gene>
<feature type="domain" description="Potassium channel" evidence="2">
    <location>
        <begin position="98"/>
        <end position="165"/>
    </location>
</feature>
<evidence type="ECO:0000313" key="3">
    <source>
        <dbReference type="EMBL" id="RNI30438.1"/>
    </source>
</evidence>
<comment type="caution">
    <text evidence="3">The sequence shown here is derived from an EMBL/GenBank/DDBJ whole genome shotgun (WGS) entry which is preliminary data.</text>
</comment>
<dbReference type="InterPro" id="IPR013099">
    <property type="entry name" value="K_chnl_dom"/>
</dbReference>
<feature type="transmembrane region" description="Helical" evidence="1">
    <location>
        <begin position="12"/>
        <end position="33"/>
    </location>
</feature>
<keyword evidence="4" id="KW-1185">Reference proteome</keyword>
<dbReference type="SUPFAM" id="SSF81324">
    <property type="entry name" value="Voltage-gated potassium channels"/>
    <property type="match status" value="1"/>
</dbReference>
<keyword evidence="1" id="KW-0472">Membrane</keyword>
<keyword evidence="3" id="KW-0813">Transport</keyword>
<feature type="transmembrane region" description="Helical" evidence="1">
    <location>
        <begin position="67"/>
        <end position="95"/>
    </location>
</feature>